<dbReference type="Proteomes" id="UP000298596">
    <property type="component" value="Plasmid p1"/>
</dbReference>
<dbReference type="AlphaFoldDB" id="A0A4D8Q2D7"/>
<proteinExistence type="predicted"/>
<geneLocation type="plasmid" evidence="1">
    <name>p1</name>
</geneLocation>
<name>A0A4D8Q2D7_AZOBR</name>
<evidence type="ECO:0000313" key="1">
    <source>
        <dbReference type="EMBL" id="QCO03721.1"/>
    </source>
</evidence>
<reference evidence="1 2" key="1">
    <citation type="submission" date="2018-09" db="EMBL/GenBank/DDBJ databases">
        <title>Whole genome based analysis of evolution and adaptive divergence in Indian and Brazilian strains of Azospirillum brasilense.</title>
        <authorList>
            <person name="Singh C."/>
            <person name="Tripathi A.K."/>
        </authorList>
    </citation>
    <scope>NUCLEOTIDE SEQUENCE [LARGE SCALE GENOMIC DNA]</scope>
    <source>
        <strain evidence="1 2">MTCC4036</strain>
        <plasmid evidence="1 2">p1</plasmid>
    </source>
</reference>
<organism evidence="1 2">
    <name type="scientific">Azospirillum brasilense</name>
    <dbReference type="NCBI Taxonomy" id="192"/>
    <lineage>
        <taxon>Bacteria</taxon>
        <taxon>Pseudomonadati</taxon>
        <taxon>Pseudomonadota</taxon>
        <taxon>Alphaproteobacteria</taxon>
        <taxon>Rhodospirillales</taxon>
        <taxon>Azospirillaceae</taxon>
        <taxon>Azospirillum</taxon>
    </lineage>
</organism>
<evidence type="ECO:0000313" key="2">
    <source>
        <dbReference type="Proteomes" id="UP000298596"/>
    </source>
</evidence>
<accession>A0A4D8Q2D7</accession>
<protein>
    <submittedName>
        <fullName evidence="1">Uncharacterized protein</fullName>
    </submittedName>
</protein>
<sequence>MWIDGEPWIAKPRGRDNPINHQRVEAACMSVARQAGIAAPYHRLMRSAAARRC</sequence>
<gene>
    <name evidence="1" type="ORF">D3867_17015</name>
</gene>
<dbReference type="EMBL" id="CP032331">
    <property type="protein sequence ID" value="QCO03721.1"/>
    <property type="molecule type" value="Genomic_DNA"/>
</dbReference>
<keyword evidence="1" id="KW-0614">Plasmid</keyword>